<dbReference type="SUPFAM" id="SSF101898">
    <property type="entry name" value="NHL repeat"/>
    <property type="match status" value="1"/>
</dbReference>
<dbReference type="Pfam" id="PF02368">
    <property type="entry name" value="Big_2"/>
    <property type="match status" value="1"/>
</dbReference>
<dbReference type="InterPro" id="IPR013431">
    <property type="entry name" value="Delta_60_rpt"/>
</dbReference>
<dbReference type="EMBL" id="BFAG01000007">
    <property type="protein sequence ID" value="GBF06108.1"/>
    <property type="molecule type" value="Genomic_DNA"/>
</dbReference>
<dbReference type="NCBIfam" id="TIGR02608">
    <property type="entry name" value="delta_60_rpt"/>
    <property type="match status" value="7"/>
</dbReference>
<gene>
    <name evidence="3" type="ORF">DAERI_070106</name>
</gene>
<dbReference type="SUPFAM" id="SSF49373">
    <property type="entry name" value="Invasin/intimin cell-adhesion fragments"/>
    <property type="match status" value="1"/>
</dbReference>
<organism evidence="3 4">
    <name type="scientific">Deinococcus aerius</name>
    <dbReference type="NCBI Taxonomy" id="200253"/>
    <lineage>
        <taxon>Bacteria</taxon>
        <taxon>Thermotogati</taxon>
        <taxon>Deinococcota</taxon>
        <taxon>Deinococci</taxon>
        <taxon>Deinococcales</taxon>
        <taxon>Deinococcaceae</taxon>
        <taxon>Deinococcus</taxon>
    </lineage>
</organism>
<reference evidence="4" key="1">
    <citation type="submission" date="2018-01" db="EMBL/GenBank/DDBJ databases">
        <title>Draft Genome Sequence of the Radioresistant Bacterium Deinococcus aerius TR0125, Isolated from the Higher Atmosphere above Japan.</title>
        <authorList>
            <person name="Satoh K."/>
            <person name="Arai H."/>
            <person name="Sanzen T."/>
            <person name="Kawaguchi Y."/>
            <person name="Hayashi H."/>
            <person name="Yokobori S."/>
            <person name="Yamagishi A."/>
            <person name="Oono Y."/>
            <person name="Narumi I."/>
        </authorList>
    </citation>
    <scope>NUCLEOTIDE SEQUENCE [LARGE SCALE GENOMIC DNA]</scope>
    <source>
        <strain evidence="4">TR0125</strain>
    </source>
</reference>
<comment type="caution">
    <text evidence="3">The sequence shown here is derived from an EMBL/GenBank/DDBJ whole genome shotgun (WGS) entry which is preliminary data.</text>
</comment>
<protein>
    <recommendedName>
        <fullName evidence="2">BIG2 domain-containing protein</fullName>
    </recommendedName>
</protein>
<name>A0A2I9DIL3_9DEIO</name>
<dbReference type="SMART" id="SM00635">
    <property type="entry name" value="BID_2"/>
    <property type="match status" value="1"/>
</dbReference>
<proteinExistence type="predicted"/>
<evidence type="ECO:0000259" key="2">
    <source>
        <dbReference type="SMART" id="SM00635"/>
    </source>
</evidence>
<feature type="chain" id="PRO_5014319163" description="BIG2 domain-containing protein" evidence="1">
    <location>
        <begin position="21"/>
        <end position="621"/>
    </location>
</feature>
<dbReference type="AlphaFoldDB" id="A0A2I9DIL3"/>
<evidence type="ECO:0000313" key="4">
    <source>
        <dbReference type="Proteomes" id="UP000236569"/>
    </source>
</evidence>
<dbReference type="InterPro" id="IPR008964">
    <property type="entry name" value="Invasin/intimin_cell_adhesion"/>
</dbReference>
<sequence>MRSFTLISAVLLSGSLVACGGGSAVQPDTTIKTIELTPASVSVKVGEARTLSATARDAQGQVVPNTTFTWKSSSETVAKVAGGVVTGQSAGTANITASANGVTSNAAAVTVTQAQPAGNFDLSLSADRLPVITGTSASLTVNVTRQGSFTGAVTLNLSGLPGGASAAPVTIPEGQTSATVTVSAAANAPHSQPTPVTLTGTGGTTVTKTITVTVRGPAGSLDTTFGSGGIAVTPVGAGEDIPYAMAAQPDGKLVVAGRTGGTTSDDFGVVRYTRDGALDTTFGTGGKVLIDFAGKSDIARAVAVQADGKIVVAGGATNAAGEERFGVARLTADGTLDSGFGTGGKVVTAFPDSSGDRATALLVQPDGNIVVGGQASFASNATGVDFALARLTPSGSLDATFGTGGRVTTAMTSGGAADAIHALALQGGKIVAAGGEGDFKVARYTASGALDASFGSGGKVSSVFGGNIATANALAVDAQNRLVLAGQSQNDTAAVRLTENGALDPSFGDGGKKIIPVNPDNWDSATGLSVQTDGKIVLGGWVYGVGSQSNFAVTRLNAGGQPDTGFGQGGTTVTPVAPGVKPDEAQALVLQPDERIPATRIVAAGLRNDSNQDFALTRYWP</sequence>
<evidence type="ECO:0000313" key="3">
    <source>
        <dbReference type="EMBL" id="GBF06108.1"/>
    </source>
</evidence>
<accession>A0A2I9DIL3</accession>
<dbReference type="RefSeq" id="WP_165794170.1">
    <property type="nucleotide sequence ID" value="NZ_BFAG01000007.1"/>
</dbReference>
<keyword evidence="1" id="KW-0732">Signal</keyword>
<feature type="signal peptide" evidence="1">
    <location>
        <begin position="1"/>
        <end position="20"/>
    </location>
</feature>
<keyword evidence="4" id="KW-1185">Reference proteome</keyword>
<evidence type="ECO:0000256" key="1">
    <source>
        <dbReference type="SAM" id="SignalP"/>
    </source>
</evidence>
<feature type="domain" description="BIG2" evidence="2">
    <location>
        <begin position="30"/>
        <end position="109"/>
    </location>
</feature>
<dbReference type="Gene3D" id="2.60.40.1080">
    <property type="match status" value="1"/>
</dbReference>
<dbReference type="Proteomes" id="UP000236569">
    <property type="component" value="Unassembled WGS sequence"/>
</dbReference>
<dbReference type="InterPro" id="IPR003343">
    <property type="entry name" value="Big_2"/>
</dbReference>
<dbReference type="Gene3D" id="2.80.10.50">
    <property type="match status" value="3"/>
</dbReference>
<dbReference type="Pfam" id="PF17164">
    <property type="entry name" value="DUF5122"/>
    <property type="match status" value="6"/>
</dbReference>
<dbReference type="PROSITE" id="PS51257">
    <property type="entry name" value="PROKAR_LIPOPROTEIN"/>
    <property type="match status" value="1"/>
</dbReference>